<dbReference type="CDD" id="cd01038">
    <property type="entry name" value="Endonuclease_DUF559"/>
    <property type="match status" value="1"/>
</dbReference>
<name>U2LSR0_9FIRM</name>
<dbReference type="PANTHER" id="PTHR38590:SF1">
    <property type="entry name" value="BLL0828 PROTEIN"/>
    <property type="match status" value="1"/>
</dbReference>
<accession>U2LSR0</accession>
<feature type="non-terminal residue" evidence="2">
    <location>
        <position position="1"/>
    </location>
</feature>
<dbReference type="HOGENOM" id="CLU_1735408_0_0_9"/>
<comment type="caution">
    <text evidence="2">The sequence shown here is derived from an EMBL/GenBank/DDBJ whole genome shotgun (WGS) entry which is preliminary data.</text>
</comment>
<dbReference type="EMBL" id="AWVF01000293">
    <property type="protein sequence ID" value="ERJ92499.1"/>
    <property type="molecule type" value="Genomic_DNA"/>
</dbReference>
<dbReference type="SUPFAM" id="SSF52980">
    <property type="entry name" value="Restriction endonuclease-like"/>
    <property type="match status" value="1"/>
</dbReference>
<protein>
    <recommendedName>
        <fullName evidence="1">DUF559 domain-containing protein</fullName>
    </recommendedName>
</protein>
<dbReference type="STRING" id="411473.RUMCAL_02403"/>
<dbReference type="eggNOG" id="COG2852">
    <property type="taxonomic scope" value="Bacteria"/>
</dbReference>
<organism evidence="2 3">
    <name type="scientific">Ruminococcus callidus ATCC 27760</name>
    <dbReference type="NCBI Taxonomy" id="411473"/>
    <lineage>
        <taxon>Bacteria</taxon>
        <taxon>Bacillati</taxon>
        <taxon>Bacillota</taxon>
        <taxon>Clostridia</taxon>
        <taxon>Eubacteriales</taxon>
        <taxon>Oscillospiraceae</taxon>
        <taxon>Ruminococcus</taxon>
    </lineage>
</organism>
<gene>
    <name evidence="2" type="ORF">RUMCAL_02403</name>
</gene>
<keyword evidence="3" id="KW-1185">Reference proteome</keyword>
<evidence type="ECO:0000313" key="2">
    <source>
        <dbReference type="EMBL" id="ERJ92499.1"/>
    </source>
</evidence>
<dbReference type="AlphaFoldDB" id="U2LSR0"/>
<dbReference type="InterPro" id="IPR011335">
    <property type="entry name" value="Restrct_endonuc-II-like"/>
</dbReference>
<dbReference type="Gene3D" id="3.40.960.10">
    <property type="entry name" value="VSR Endonuclease"/>
    <property type="match status" value="1"/>
</dbReference>
<sequence>TPWGVTLFKGGSCKLLKGFVMEKDYHFTGYNKKLCDTARMLRKNMTKQERHLWYDYLRKSSPTWLRQRVIDQYIVDFYCSKAKLIIELDGSQHYTVEGEEYDSVRTEVLEQYGLEVIRFSNDEIDRHFDDSCRYIEEKIKERTGEYPVYR</sequence>
<dbReference type="PATRIC" id="fig|411473.3.peg.2001"/>
<dbReference type="PANTHER" id="PTHR38590">
    <property type="entry name" value="BLL0828 PROTEIN"/>
    <property type="match status" value="1"/>
</dbReference>
<dbReference type="Proteomes" id="UP000016662">
    <property type="component" value="Unassembled WGS sequence"/>
</dbReference>
<evidence type="ECO:0000313" key="3">
    <source>
        <dbReference type="Proteomes" id="UP000016662"/>
    </source>
</evidence>
<dbReference type="RefSeq" id="WP_021680570.1">
    <property type="nucleotide sequence ID" value="NZ_KI260295.1"/>
</dbReference>
<reference evidence="2 3" key="1">
    <citation type="submission" date="2013-07" db="EMBL/GenBank/DDBJ databases">
        <authorList>
            <person name="Weinstock G."/>
            <person name="Sodergren E."/>
            <person name="Wylie T."/>
            <person name="Fulton L."/>
            <person name="Fulton R."/>
            <person name="Fronick C."/>
            <person name="O'Laughlin M."/>
            <person name="Godfrey J."/>
            <person name="Miner T."/>
            <person name="Herter B."/>
            <person name="Appelbaum E."/>
            <person name="Cordes M."/>
            <person name="Lek S."/>
            <person name="Wollam A."/>
            <person name="Pepin K.H."/>
            <person name="Palsikar V.B."/>
            <person name="Mitreva M."/>
            <person name="Wilson R.K."/>
        </authorList>
    </citation>
    <scope>NUCLEOTIDE SEQUENCE [LARGE SCALE GENOMIC DNA]</scope>
    <source>
        <strain evidence="2 3">ATCC 27760</strain>
    </source>
</reference>
<dbReference type="Pfam" id="PF04480">
    <property type="entry name" value="DUF559"/>
    <property type="match status" value="1"/>
</dbReference>
<evidence type="ECO:0000259" key="1">
    <source>
        <dbReference type="Pfam" id="PF04480"/>
    </source>
</evidence>
<dbReference type="InterPro" id="IPR007569">
    <property type="entry name" value="DUF559"/>
</dbReference>
<dbReference type="InterPro" id="IPR047216">
    <property type="entry name" value="Endonuclease_DUF559_bact"/>
</dbReference>
<feature type="domain" description="DUF559" evidence="1">
    <location>
        <begin position="33"/>
        <end position="139"/>
    </location>
</feature>
<proteinExistence type="predicted"/>